<protein>
    <recommendedName>
        <fullName evidence="3">UDENN domain-containing protein</fullName>
    </recommendedName>
</protein>
<evidence type="ECO:0000256" key="2">
    <source>
        <dbReference type="SAM" id="SignalP"/>
    </source>
</evidence>
<keyword evidence="2" id="KW-0732">Signal</keyword>
<organism evidence="4 5">
    <name type="scientific">Oncorhynchus tshawytscha</name>
    <name type="common">Chinook salmon</name>
    <name type="synonym">Salmo tshawytscha</name>
    <dbReference type="NCBI Taxonomy" id="74940"/>
    <lineage>
        <taxon>Eukaryota</taxon>
        <taxon>Metazoa</taxon>
        <taxon>Chordata</taxon>
        <taxon>Craniata</taxon>
        <taxon>Vertebrata</taxon>
        <taxon>Euteleostomi</taxon>
        <taxon>Actinopterygii</taxon>
        <taxon>Neopterygii</taxon>
        <taxon>Teleostei</taxon>
        <taxon>Protacanthopterygii</taxon>
        <taxon>Salmoniformes</taxon>
        <taxon>Salmonidae</taxon>
        <taxon>Salmoninae</taxon>
        <taxon>Oncorhynchus</taxon>
    </lineage>
</organism>
<reference evidence="4" key="3">
    <citation type="submission" date="2025-09" db="UniProtKB">
        <authorList>
            <consortium name="Ensembl"/>
        </authorList>
    </citation>
    <scope>IDENTIFICATION</scope>
</reference>
<dbReference type="GO" id="GO:0031410">
    <property type="term" value="C:cytoplasmic vesicle"/>
    <property type="evidence" value="ECO:0007669"/>
    <property type="project" value="TreeGrafter"/>
</dbReference>
<dbReference type="GO" id="GO:0005085">
    <property type="term" value="F:guanyl-nucleotide exchange factor activity"/>
    <property type="evidence" value="ECO:0007669"/>
    <property type="project" value="UniProtKB-ARBA"/>
</dbReference>
<reference evidence="5" key="1">
    <citation type="journal article" date="2018" name="PLoS ONE">
        <title>Chinook salmon (Oncorhynchus tshawytscha) genome and transcriptome.</title>
        <authorList>
            <person name="Christensen K.A."/>
            <person name="Leong J.S."/>
            <person name="Sakhrani D."/>
            <person name="Biagi C.A."/>
            <person name="Minkley D.R."/>
            <person name="Withler R.E."/>
            <person name="Rondeau E.B."/>
            <person name="Koop B.F."/>
            <person name="Devlin R.H."/>
        </authorList>
    </citation>
    <scope>NUCLEOTIDE SEQUENCE [LARGE SCALE GENOMIC DNA]</scope>
</reference>
<dbReference type="PROSITE" id="PS50211">
    <property type="entry name" value="DENN"/>
    <property type="match status" value="1"/>
</dbReference>
<feature type="signal peptide" evidence="2">
    <location>
        <begin position="1"/>
        <end position="16"/>
    </location>
</feature>
<feature type="domain" description="UDENN" evidence="3">
    <location>
        <begin position="82"/>
        <end position="214"/>
    </location>
</feature>
<evidence type="ECO:0000313" key="5">
    <source>
        <dbReference type="Proteomes" id="UP000694402"/>
    </source>
</evidence>
<feature type="chain" id="PRO_5044217145" description="UDENN domain-containing protein" evidence="2">
    <location>
        <begin position="17"/>
        <end position="214"/>
    </location>
</feature>
<evidence type="ECO:0000256" key="1">
    <source>
        <dbReference type="SAM" id="MobiDB-lite"/>
    </source>
</evidence>
<dbReference type="Pfam" id="PF03456">
    <property type="entry name" value="uDENN"/>
    <property type="match status" value="1"/>
</dbReference>
<sequence length="214" mass="23451">MAVCVCQWCPAGSAVACVVVGAVSSTLRELYQVGTADSIGQIKELPLLETEVLQVHAPPFVTKESVSSETKGQGHAPAFTRIQRRRSFIKKKRGRPGTANGEAAKGSDGWGGTTEDISVPKDLDLIALPQLCFPGGLQIASEQREDSYHYLVFTDVFGNRTHAVVVQYYRPIQDGGHQNGYRLSSKSSRLYTAYGICVISKYPYYNALRDCLSW</sequence>
<accession>A0AAZ3P463</accession>
<dbReference type="InterPro" id="IPR037516">
    <property type="entry name" value="Tripartite_DENN"/>
</dbReference>
<name>A0AAZ3P463_ONCTS</name>
<dbReference type="PANTHER" id="PTHR12296:SF21">
    <property type="entry name" value="DENN DOMAIN-CONTAINING PROTEIN 3"/>
    <property type="match status" value="1"/>
</dbReference>
<evidence type="ECO:0000313" key="4">
    <source>
        <dbReference type="Ensembl" id="ENSOTSP00005111316.1"/>
    </source>
</evidence>
<dbReference type="InterPro" id="IPR005113">
    <property type="entry name" value="uDENN_dom"/>
</dbReference>
<dbReference type="AlphaFoldDB" id="A0AAZ3P463"/>
<keyword evidence="5" id="KW-1185">Reference proteome</keyword>
<reference evidence="4" key="2">
    <citation type="submission" date="2025-08" db="UniProtKB">
        <authorList>
            <consortium name="Ensembl"/>
        </authorList>
    </citation>
    <scope>IDENTIFICATION</scope>
</reference>
<feature type="region of interest" description="Disordered" evidence="1">
    <location>
        <begin position="90"/>
        <end position="112"/>
    </location>
</feature>
<dbReference type="PANTHER" id="PTHR12296">
    <property type="entry name" value="DENN DOMAIN-CONTAINING PROTEIN 4"/>
    <property type="match status" value="1"/>
</dbReference>
<dbReference type="GO" id="GO:0032483">
    <property type="term" value="P:regulation of Rab protein signal transduction"/>
    <property type="evidence" value="ECO:0007669"/>
    <property type="project" value="TreeGrafter"/>
</dbReference>
<evidence type="ECO:0000259" key="3">
    <source>
        <dbReference type="PROSITE" id="PS50211"/>
    </source>
</evidence>
<dbReference type="GeneTree" id="ENSGT00940000155784"/>
<dbReference type="Ensembl" id="ENSOTST00005173848.1">
    <property type="protein sequence ID" value="ENSOTSP00005111316.1"/>
    <property type="gene ID" value="ENSOTSG00005064344.1"/>
</dbReference>
<proteinExistence type="predicted"/>
<dbReference type="InterPro" id="IPR051696">
    <property type="entry name" value="DENN_Domain_GEFs"/>
</dbReference>
<dbReference type="Proteomes" id="UP000694402">
    <property type="component" value="Unassembled WGS sequence"/>
</dbReference>